<dbReference type="Proteomes" id="UP000023152">
    <property type="component" value="Unassembled WGS sequence"/>
</dbReference>
<evidence type="ECO:0000313" key="2">
    <source>
        <dbReference type="Proteomes" id="UP000023152"/>
    </source>
</evidence>
<accession>X6LIX6</accession>
<dbReference type="EMBL" id="ASPP01039203">
    <property type="protein sequence ID" value="ETO01112.1"/>
    <property type="molecule type" value="Genomic_DNA"/>
</dbReference>
<evidence type="ECO:0000313" key="1">
    <source>
        <dbReference type="EMBL" id="ETO01112.1"/>
    </source>
</evidence>
<organism evidence="1 2">
    <name type="scientific">Reticulomyxa filosa</name>
    <dbReference type="NCBI Taxonomy" id="46433"/>
    <lineage>
        <taxon>Eukaryota</taxon>
        <taxon>Sar</taxon>
        <taxon>Rhizaria</taxon>
        <taxon>Retaria</taxon>
        <taxon>Foraminifera</taxon>
        <taxon>Monothalamids</taxon>
        <taxon>Reticulomyxidae</taxon>
        <taxon>Reticulomyxa</taxon>
    </lineage>
</organism>
<dbReference type="OrthoDB" id="3044497at2759"/>
<protein>
    <submittedName>
        <fullName evidence="1">Uncharacterized protein</fullName>
    </submittedName>
</protein>
<name>X6LIX6_RETFI</name>
<proteinExistence type="predicted"/>
<dbReference type="AlphaFoldDB" id="X6LIX6"/>
<comment type="caution">
    <text evidence="1">The sequence shown here is derived from an EMBL/GenBank/DDBJ whole genome shotgun (WGS) entry which is preliminary data.</text>
</comment>
<sequence length="102" mass="11967">MEAQSFEKIVMHSLTFSERKIICRLITGKVGLNDYLYNIQRSESPDCIWCKEEETVEHFLMNVCSITSLLVDKYPDIASRYQCIVPVDEIFHHWGSNVETRH</sequence>
<gene>
    <name evidence="1" type="ORF">RFI_36328</name>
</gene>
<reference evidence="1 2" key="1">
    <citation type="journal article" date="2013" name="Curr. Biol.">
        <title>The Genome of the Foraminiferan Reticulomyxa filosa.</title>
        <authorList>
            <person name="Glockner G."/>
            <person name="Hulsmann N."/>
            <person name="Schleicher M."/>
            <person name="Noegel A.A."/>
            <person name="Eichinger L."/>
            <person name="Gallinger C."/>
            <person name="Pawlowski J."/>
            <person name="Sierra R."/>
            <person name="Euteneuer U."/>
            <person name="Pillet L."/>
            <person name="Moustafa A."/>
            <person name="Platzer M."/>
            <person name="Groth M."/>
            <person name="Szafranski K."/>
            <person name="Schliwa M."/>
        </authorList>
    </citation>
    <scope>NUCLEOTIDE SEQUENCE [LARGE SCALE GENOMIC DNA]</scope>
</reference>
<keyword evidence="2" id="KW-1185">Reference proteome</keyword>